<evidence type="ECO:0000256" key="3">
    <source>
        <dbReference type="ARBA" id="ARBA00022692"/>
    </source>
</evidence>
<gene>
    <name evidence="10" type="ORF">Clacol_002789</name>
</gene>
<feature type="region of interest" description="Disordered" evidence="8">
    <location>
        <begin position="371"/>
        <end position="415"/>
    </location>
</feature>
<evidence type="ECO:0000313" key="10">
    <source>
        <dbReference type="EMBL" id="GJJ08570.1"/>
    </source>
</evidence>
<keyword evidence="5 9" id="KW-1133">Transmembrane helix</keyword>
<evidence type="ECO:0008006" key="12">
    <source>
        <dbReference type="Google" id="ProtNLM"/>
    </source>
</evidence>
<dbReference type="InterPro" id="IPR034804">
    <property type="entry name" value="SQR/QFR_C/D"/>
</dbReference>
<dbReference type="GO" id="GO:0016020">
    <property type="term" value="C:membrane"/>
    <property type="evidence" value="ECO:0007669"/>
    <property type="project" value="UniProtKB-SubCell"/>
</dbReference>
<dbReference type="EMBL" id="BPWL01000003">
    <property type="protein sequence ID" value="GJJ08570.1"/>
    <property type="molecule type" value="Genomic_DNA"/>
</dbReference>
<feature type="region of interest" description="Disordered" evidence="8">
    <location>
        <begin position="289"/>
        <end position="317"/>
    </location>
</feature>
<sequence>MTSRTLGLSPTLRQFTITSKTGGARHVQLVLRSSVSVPSRRLIQTESFPPSASDRILNSQRLKRPSSPHFTIYQPQLTWIGSIANRITGSTLSVLLYGFSLSYLIFPTIGMGFNGADLIELVHSLPEWFKYSAKVLFGAPFAYHAWNGVRHLLWDSGKFLSLKGAYTTGYVVLGATAVTTVGLLVEAYSCKSINKDKKLFASLEHSYLEDMAATSSRSLPSDMTSSIDDTTPFGSLASPSARKTLYLLIATLNVAFPDYSFSTLRPDSFVREPSGAHILGALSSALVSPTTGSLGPSPPRSYTSYPPPSTNTDTSSSFPLLSSFHSLRHHPIHNSLVNSSSQPDVYSGVHTTLYKTLDDVIKLSECEVFSYSPDPNSDPHAGDSDDEQIVSDDDLSPSDEDYEDEVNQLSEQEEEEEYTFVFDEESISDEPVSASLLKFRWLHDPPRKRHNSSDFSALDSPKRFNRFRSSLRHRRPRTPLLWSSNWFFYNRRLKRIVFISIWARKKSWSTTTVEDGEEEEDQIFSSSRTGDSFKGWVGDVGAGARAVGLIAKSL</sequence>
<reference evidence="10" key="1">
    <citation type="submission" date="2021-10" db="EMBL/GenBank/DDBJ databases">
        <title>De novo Genome Assembly of Clathrus columnatus (Basidiomycota, Fungi) Using Illumina and Nanopore Sequence Data.</title>
        <authorList>
            <person name="Ogiso-Tanaka E."/>
            <person name="Itagaki H."/>
            <person name="Hosoya T."/>
            <person name="Hosaka K."/>
        </authorList>
    </citation>
    <scope>NUCLEOTIDE SEQUENCE</scope>
    <source>
        <strain evidence="10">MO-923</strain>
    </source>
</reference>
<feature type="transmembrane region" description="Helical" evidence="9">
    <location>
        <begin position="166"/>
        <end position="188"/>
    </location>
</feature>
<dbReference type="NCBIfam" id="TIGR02970">
    <property type="entry name" value="succ_dehyd_cytB"/>
    <property type="match status" value="1"/>
</dbReference>
<comment type="subcellular location">
    <subcellularLocation>
        <location evidence="1">Membrane</location>
        <topology evidence="1">Multi-pass membrane protein</topology>
    </subcellularLocation>
</comment>
<dbReference type="GO" id="GO:0000994">
    <property type="term" value="F:RNA polymerase III core binding"/>
    <property type="evidence" value="ECO:0007669"/>
    <property type="project" value="TreeGrafter"/>
</dbReference>
<keyword evidence="11" id="KW-1185">Reference proteome</keyword>
<evidence type="ECO:0000313" key="11">
    <source>
        <dbReference type="Proteomes" id="UP001050691"/>
    </source>
</evidence>
<dbReference type="CDD" id="cd03499">
    <property type="entry name" value="SQR_TypeC_SdhC"/>
    <property type="match status" value="1"/>
</dbReference>
<dbReference type="PANTHER" id="PTHR22504:SF0">
    <property type="entry name" value="REPRESSOR OF RNA POLYMERASE III TRANSCRIPTION MAF1 HOMOLOG"/>
    <property type="match status" value="1"/>
</dbReference>
<proteinExistence type="predicted"/>
<dbReference type="Gene3D" id="3.40.1000.50">
    <property type="entry name" value="Repressor of RNA polymerase III transcription Maf1"/>
    <property type="match status" value="1"/>
</dbReference>
<dbReference type="GO" id="GO:0009055">
    <property type="term" value="F:electron transfer activity"/>
    <property type="evidence" value="ECO:0007669"/>
    <property type="project" value="InterPro"/>
</dbReference>
<evidence type="ECO:0000256" key="1">
    <source>
        <dbReference type="ARBA" id="ARBA00004141"/>
    </source>
</evidence>
<feature type="transmembrane region" description="Helical" evidence="9">
    <location>
        <begin position="94"/>
        <end position="116"/>
    </location>
</feature>
<organism evidence="10 11">
    <name type="scientific">Clathrus columnatus</name>
    <dbReference type="NCBI Taxonomy" id="1419009"/>
    <lineage>
        <taxon>Eukaryota</taxon>
        <taxon>Fungi</taxon>
        <taxon>Dikarya</taxon>
        <taxon>Basidiomycota</taxon>
        <taxon>Agaricomycotina</taxon>
        <taxon>Agaricomycetes</taxon>
        <taxon>Phallomycetidae</taxon>
        <taxon>Phallales</taxon>
        <taxon>Clathraceae</taxon>
        <taxon>Clathrus</taxon>
    </lineage>
</organism>
<keyword evidence="6" id="KW-0408">Iron</keyword>
<dbReference type="AlphaFoldDB" id="A0AAV5A6I2"/>
<dbReference type="Gene3D" id="1.20.1300.10">
    <property type="entry name" value="Fumarate reductase/succinate dehydrogenase, transmembrane subunit"/>
    <property type="match status" value="1"/>
</dbReference>
<evidence type="ECO:0000256" key="6">
    <source>
        <dbReference type="ARBA" id="ARBA00023004"/>
    </source>
</evidence>
<accession>A0AAV5A6I2</accession>
<evidence type="ECO:0000256" key="9">
    <source>
        <dbReference type="SAM" id="Phobius"/>
    </source>
</evidence>
<dbReference type="Pfam" id="PF09174">
    <property type="entry name" value="Maf1"/>
    <property type="match status" value="1"/>
</dbReference>
<keyword evidence="3 9" id="KW-0812">Transmembrane</keyword>
<dbReference type="GO" id="GO:0016480">
    <property type="term" value="P:negative regulation of transcription by RNA polymerase III"/>
    <property type="evidence" value="ECO:0007669"/>
    <property type="project" value="InterPro"/>
</dbReference>
<keyword evidence="7 9" id="KW-0472">Membrane</keyword>
<dbReference type="PROSITE" id="PS01001">
    <property type="entry name" value="SDH_CYT_2"/>
    <property type="match status" value="1"/>
</dbReference>
<comment type="caution">
    <text evidence="10">The sequence shown here is derived from an EMBL/GenBank/DDBJ whole genome shotgun (WGS) entry which is preliminary data.</text>
</comment>
<keyword evidence="2" id="KW-0349">Heme</keyword>
<dbReference type="InterPro" id="IPR000701">
    <property type="entry name" value="SuccDH_FuR_B_TM-su"/>
</dbReference>
<dbReference type="PANTHER" id="PTHR22504">
    <property type="entry name" value="REPRESSOR OF RNA POLYMERASE III TRANSCRIPTION MAF1"/>
    <property type="match status" value="1"/>
</dbReference>
<evidence type="ECO:0000256" key="4">
    <source>
        <dbReference type="ARBA" id="ARBA00022723"/>
    </source>
</evidence>
<evidence type="ECO:0000256" key="7">
    <source>
        <dbReference type="ARBA" id="ARBA00023136"/>
    </source>
</evidence>
<dbReference type="InterPro" id="IPR038564">
    <property type="entry name" value="Maf1_sf"/>
</dbReference>
<dbReference type="InterPro" id="IPR015257">
    <property type="entry name" value="Maf1"/>
</dbReference>
<evidence type="ECO:0000256" key="8">
    <source>
        <dbReference type="SAM" id="MobiDB-lite"/>
    </source>
</evidence>
<dbReference type="GO" id="GO:0006099">
    <property type="term" value="P:tricarboxylic acid cycle"/>
    <property type="evidence" value="ECO:0007669"/>
    <property type="project" value="InterPro"/>
</dbReference>
<dbReference type="SUPFAM" id="SSF81343">
    <property type="entry name" value="Fumarate reductase respiratory complex transmembrane subunits"/>
    <property type="match status" value="1"/>
</dbReference>
<evidence type="ECO:0000256" key="5">
    <source>
        <dbReference type="ARBA" id="ARBA00022989"/>
    </source>
</evidence>
<dbReference type="Pfam" id="PF01127">
    <property type="entry name" value="Sdh_cyt"/>
    <property type="match status" value="1"/>
</dbReference>
<feature type="compositionally biased region" description="Acidic residues" evidence="8">
    <location>
        <begin position="384"/>
        <end position="415"/>
    </location>
</feature>
<name>A0AAV5A6I2_9AGAM</name>
<dbReference type="Proteomes" id="UP001050691">
    <property type="component" value="Unassembled WGS sequence"/>
</dbReference>
<evidence type="ECO:0000256" key="2">
    <source>
        <dbReference type="ARBA" id="ARBA00022617"/>
    </source>
</evidence>
<dbReference type="InterPro" id="IPR018495">
    <property type="entry name" value="Succ_DH_cyt_bsu_CS"/>
</dbReference>
<dbReference type="InterPro" id="IPR014314">
    <property type="entry name" value="Succ_DH_cytb556"/>
</dbReference>
<dbReference type="GO" id="GO:0005634">
    <property type="term" value="C:nucleus"/>
    <property type="evidence" value="ECO:0007669"/>
    <property type="project" value="TreeGrafter"/>
</dbReference>
<protein>
    <recommendedName>
        <fullName evidence="12">Succinate dehydrogenase cytochrome b560 subunit, mitochondrial</fullName>
    </recommendedName>
</protein>
<keyword evidence="4" id="KW-0479">Metal-binding</keyword>
<dbReference type="GO" id="GO:0046872">
    <property type="term" value="F:metal ion binding"/>
    <property type="evidence" value="ECO:0007669"/>
    <property type="project" value="UniProtKB-KW"/>
</dbReference>